<proteinExistence type="predicted"/>
<name>A0A1F4SRY7_UNCSA</name>
<feature type="binding site" evidence="2">
    <location>
        <begin position="220"/>
        <end position="221"/>
    </location>
    <ligand>
        <name>ATP</name>
        <dbReference type="ChEBI" id="CHEBI:30616"/>
    </ligand>
</feature>
<protein>
    <recommendedName>
        <fullName evidence="4">Fido domain-containing protein</fullName>
    </recommendedName>
</protein>
<dbReference type="PANTHER" id="PTHR13504">
    <property type="entry name" value="FIDO DOMAIN-CONTAINING PROTEIN DDB_G0283145"/>
    <property type="match status" value="1"/>
</dbReference>
<dbReference type="SUPFAM" id="SSF140931">
    <property type="entry name" value="Fic-like"/>
    <property type="match status" value="1"/>
</dbReference>
<keyword evidence="2" id="KW-0067">ATP-binding</keyword>
<dbReference type="PANTHER" id="PTHR13504:SF38">
    <property type="entry name" value="FIDO DOMAIN-CONTAINING PROTEIN"/>
    <property type="match status" value="1"/>
</dbReference>
<dbReference type="GO" id="GO:0005524">
    <property type="term" value="F:ATP binding"/>
    <property type="evidence" value="ECO:0007669"/>
    <property type="project" value="UniProtKB-KW"/>
</dbReference>
<evidence type="ECO:0000256" key="2">
    <source>
        <dbReference type="PIRSR" id="PIRSR640198-2"/>
    </source>
</evidence>
<dbReference type="STRING" id="1802579.A2310_06310"/>
<comment type="caution">
    <text evidence="5">The sequence shown here is derived from an EMBL/GenBank/DDBJ whole genome shotgun (WGS) entry which is preliminary data.</text>
</comment>
<evidence type="ECO:0000313" key="6">
    <source>
        <dbReference type="Proteomes" id="UP000178417"/>
    </source>
</evidence>
<evidence type="ECO:0000256" key="3">
    <source>
        <dbReference type="PIRSR" id="PIRSR640198-3"/>
    </source>
</evidence>
<dbReference type="InterPro" id="IPR003812">
    <property type="entry name" value="Fido"/>
</dbReference>
<evidence type="ECO:0000259" key="4">
    <source>
        <dbReference type="PROSITE" id="PS51459"/>
    </source>
</evidence>
<dbReference type="PROSITE" id="PS51459">
    <property type="entry name" value="FIDO"/>
    <property type="match status" value="1"/>
</dbReference>
<feature type="binding site" evidence="2">
    <location>
        <begin position="186"/>
        <end position="193"/>
    </location>
    <ligand>
        <name>ATP</name>
        <dbReference type="ChEBI" id="CHEBI:30616"/>
    </ligand>
</feature>
<feature type="site" description="Important for autoinhibition of adenylyltransferase activity" evidence="3">
    <location>
        <position position="51"/>
    </location>
</feature>
<dbReference type="EMBL" id="MEUB01000020">
    <property type="protein sequence ID" value="OGC23204.1"/>
    <property type="molecule type" value="Genomic_DNA"/>
</dbReference>
<sequence length="257" mass="29867">MEKEEKLNNLLIEIDRKKEKIDKAQPLPKIVLDKLTEYLNIEWTYNSNAIEGNTITRQETMLILKEGLTISGKSMKEHLEVTNHKNAIDYLKELLTKVEPITQNDVKNIHGLILEGINNKYAGKYRDVEVYISGSTHKPPRPQHLDVLMLEFSRWLVEKQENNDVHPVIFAADTHFKLVDVHPFIDENGRTARLLMNLILMKYGYPIAVFECESEKRQRYYSSLDLAHKGDLLNFKVMVAEYVNVTADKYLESIPKK</sequence>
<evidence type="ECO:0000313" key="5">
    <source>
        <dbReference type="EMBL" id="OGC23204.1"/>
    </source>
</evidence>
<organism evidence="5 6">
    <name type="scientific">candidate division WOR-1 bacterium RIFOXYB2_FULL_37_13</name>
    <dbReference type="NCBI Taxonomy" id="1802579"/>
    <lineage>
        <taxon>Bacteria</taxon>
        <taxon>Bacillati</taxon>
        <taxon>Saganbacteria</taxon>
    </lineage>
</organism>
<reference evidence="5 6" key="1">
    <citation type="journal article" date="2016" name="Nat. Commun.">
        <title>Thousands of microbial genomes shed light on interconnected biogeochemical processes in an aquifer system.</title>
        <authorList>
            <person name="Anantharaman K."/>
            <person name="Brown C.T."/>
            <person name="Hug L.A."/>
            <person name="Sharon I."/>
            <person name="Castelle C.J."/>
            <person name="Probst A.J."/>
            <person name="Thomas B.C."/>
            <person name="Singh A."/>
            <person name="Wilkins M.J."/>
            <person name="Karaoz U."/>
            <person name="Brodie E.L."/>
            <person name="Williams K.H."/>
            <person name="Hubbard S.S."/>
            <person name="Banfield J.F."/>
        </authorList>
    </citation>
    <scope>NUCLEOTIDE SEQUENCE [LARGE SCALE GENOMIC DNA]</scope>
</reference>
<keyword evidence="2" id="KW-0547">Nucleotide-binding</keyword>
<dbReference type="Gene3D" id="1.10.3290.10">
    <property type="entry name" value="Fido-like domain"/>
    <property type="match status" value="1"/>
</dbReference>
<gene>
    <name evidence="5" type="ORF">A2310_06310</name>
</gene>
<feature type="active site" evidence="1">
    <location>
        <position position="182"/>
    </location>
</feature>
<evidence type="ECO:0000256" key="1">
    <source>
        <dbReference type="PIRSR" id="PIRSR640198-1"/>
    </source>
</evidence>
<accession>A0A1F4SRY7</accession>
<dbReference type="AlphaFoldDB" id="A0A1F4SRY7"/>
<dbReference type="InterPro" id="IPR036597">
    <property type="entry name" value="Fido-like_dom_sf"/>
</dbReference>
<dbReference type="Proteomes" id="UP000178417">
    <property type="component" value="Unassembled WGS sequence"/>
</dbReference>
<dbReference type="Pfam" id="PF02661">
    <property type="entry name" value="Fic"/>
    <property type="match status" value="1"/>
</dbReference>
<dbReference type="InterPro" id="IPR040198">
    <property type="entry name" value="Fido_containing"/>
</dbReference>
<feature type="domain" description="Fido" evidence="4">
    <location>
        <begin position="101"/>
        <end position="248"/>
    </location>
</feature>